<organism evidence="1">
    <name type="scientific">mine drainage metagenome</name>
    <dbReference type="NCBI Taxonomy" id="410659"/>
    <lineage>
        <taxon>unclassified sequences</taxon>
        <taxon>metagenomes</taxon>
        <taxon>ecological metagenomes</taxon>
    </lineage>
</organism>
<protein>
    <submittedName>
        <fullName evidence="1">Uncharacterized protein</fullName>
    </submittedName>
</protein>
<comment type="caution">
    <text evidence="1">The sequence shown here is derived from an EMBL/GenBank/DDBJ whole genome shotgun (WGS) entry which is preliminary data.</text>
</comment>
<accession>A0A1J5RYV4</accession>
<reference evidence="1" key="1">
    <citation type="submission" date="2016-10" db="EMBL/GenBank/DDBJ databases">
        <title>Sequence of Gallionella enrichment culture.</title>
        <authorList>
            <person name="Poehlein A."/>
            <person name="Muehling M."/>
            <person name="Daniel R."/>
        </authorList>
    </citation>
    <scope>NUCLEOTIDE SEQUENCE</scope>
</reference>
<dbReference type="EMBL" id="MLJW01000181">
    <property type="protein sequence ID" value="OIQ94691.1"/>
    <property type="molecule type" value="Genomic_DNA"/>
</dbReference>
<evidence type="ECO:0000313" key="1">
    <source>
        <dbReference type="EMBL" id="OIQ94691.1"/>
    </source>
</evidence>
<name>A0A1J5RYV4_9ZZZZ</name>
<sequence length="140" mass="14269">MTETWTTPAQVLTAGAKGWSGVWTLAYAAGQAAVNLSAVPGADDDLGLSFAALDVSYTLTELESAWADAARAVRTVDFGAVSLTDREVAVGVIDDLLAAAGFLAAELASRPHVGAPEVLRAGRVLALLASARSKATGGVW</sequence>
<proteinExistence type="predicted"/>
<dbReference type="AlphaFoldDB" id="A0A1J5RYV4"/>
<gene>
    <name evidence="1" type="ORF">GALL_233490</name>
</gene>